<feature type="repeat" description="ANK" evidence="3">
    <location>
        <begin position="1449"/>
        <end position="1481"/>
    </location>
</feature>
<dbReference type="Proteomes" id="UP001303473">
    <property type="component" value="Unassembled WGS sequence"/>
</dbReference>
<reference evidence="7" key="1">
    <citation type="journal article" date="2023" name="Mol. Phylogenet. Evol.">
        <title>Genome-scale phylogeny and comparative genomics of the fungal order Sordariales.</title>
        <authorList>
            <person name="Hensen N."/>
            <person name="Bonometti L."/>
            <person name="Westerberg I."/>
            <person name="Brannstrom I.O."/>
            <person name="Guillou S."/>
            <person name="Cros-Aarteil S."/>
            <person name="Calhoun S."/>
            <person name="Haridas S."/>
            <person name="Kuo A."/>
            <person name="Mondo S."/>
            <person name="Pangilinan J."/>
            <person name="Riley R."/>
            <person name="LaButti K."/>
            <person name="Andreopoulos B."/>
            <person name="Lipzen A."/>
            <person name="Chen C."/>
            <person name="Yan M."/>
            <person name="Daum C."/>
            <person name="Ng V."/>
            <person name="Clum A."/>
            <person name="Steindorff A."/>
            <person name="Ohm R.A."/>
            <person name="Martin F."/>
            <person name="Silar P."/>
            <person name="Natvig D.O."/>
            <person name="Lalanne C."/>
            <person name="Gautier V."/>
            <person name="Ament-Velasquez S.L."/>
            <person name="Kruys A."/>
            <person name="Hutchinson M.I."/>
            <person name="Powell A.J."/>
            <person name="Barry K."/>
            <person name="Miller A.N."/>
            <person name="Grigoriev I.V."/>
            <person name="Debuchy R."/>
            <person name="Gladieux P."/>
            <person name="Hiltunen Thoren M."/>
            <person name="Johannesson H."/>
        </authorList>
    </citation>
    <scope>NUCLEOTIDE SEQUENCE [LARGE SCALE GENOMIC DNA]</scope>
    <source>
        <strain evidence="7">CBS 340.73</strain>
    </source>
</reference>
<dbReference type="SUPFAM" id="SSF48403">
    <property type="entry name" value="Ankyrin repeat"/>
    <property type="match status" value="3"/>
</dbReference>
<feature type="repeat" description="ANK" evidence="3">
    <location>
        <begin position="647"/>
        <end position="679"/>
    </location>
</feature>
<dbReference type="Pfam" id="PF24883">
    <property type="entry name" value="NPHP3_N"/>
    <property type="match status" value="1"/>
</dbReference>
<dbReference type="EMBL" id="MU853874">
    <property type="protein sequence ID" value="KAK3936743.1"/>
    <property type="molecule type" value="Genomic_DNA"/>
</dbReference>
<dbReference type="PANTHER" id="PTHR24198:SF165">
    <property type="entry name" value="ANKYRIN REPEAT-CONTAINING PROTEIN-RELATED"/>
    <property type="match status" value="1"/>
</dbReference>
<dbReference type="Pfam" id="PF12796">
    <property type="entry name" value="Ank_2"/>
    <property type="match status" value="8"/>
</dbReference>
<organism evidence="6 7">
    <name type="scientific">Diplogelasinospora grovesii</name>
    <dbReference type="NCBI Taxonomy" id="303347"/>
    <lineage>
        <taxon>Eukaryota</taxon>
        <taxon>Fungi</taxon>
        <taxon>Dikarya</taxon>
        <taxon>Ascomycota</taxon>
        <taxon>Pezizomycotina</taxon>
        <taxon>Sordariomycetes</taxon>
        <taxon>Sordariomycetidae</taxon>
        <taxon>Sordariales</taxon>
        <taxon>Diplogelasinosporaceae</taxon>
        <taxon>Diplogelasinospora</taxon>
    </lineage>
</organism>
<evidence type="ECO:0000256" key="4">
    <source>
        <dbReference type="SAM" id="Coils"/>
    </source>
</evidence>
<dbReference type="Pfam" id="PF00023">
    <property type="entry name" value="Ank"/>
    <property type="match status" value="1"/>
</dbReference>
<keyword evidence="7" id="KW-1185">Reference proteome</keyword>
<dbReference type="Gene3D" id="3.40.50.300">
    <property type="entry name" value="P-loop containing nucleotide triphosphate hydrolases"/>
    <property type="match status" value="1"/>
</dbReference>
<gene>
    <name evidence="6" type="ORF">QBC46DRAFT_345330</name>
</gene>
<dbReference type="SUPFAM" id="SSF53474">
    <property type="entry name" value="alpha/beta-Hydrolases"/>
    <property type="match status" value="1"/>
</dbReference>
<dbReference type="PROSITE" id="PS50837">
    <property type="entry name" value="NACHT"/>
    <property type="match status" value="1"/>
</dbReference>
<dbReference type="Gene3D" id="1.25.40.20">
    <property type="entry name" value="Ankyrin repeat-containing domain"/>
    <property type="match status" value="6"/>
</dbReference>
<feature type="repeat" description="ANK" evidence="3">
    <location>
        <begin position="963"/>
        <end position="995"/>
    </location>
</feature>
<dbReference type="PRINTS" id="PR01415">
    <property type="entry name" value="ANKYRIN"/>
</dbReference>
<feature type="repeat" description="ANK" evidence="3">
    <location>
        <begin position="1336"/>
        <end position="1365"/>
    </location>
</feature>
<sequence length="1550" mass="169641">MDRPIIFICHSLGGLVVKRALVTTRLTDEYSSIKNATYCIAFFGTPHRGANGVALGDIAASIARFALRKATNTFLEALKKDSLFADDLVKDFRQQLEDYYILSFYETQPFKSVGLIVDRDSATLGLPLNREAQIGLTGNHSDICKFESADSDSYKQVKGNIEKIAERARRALQERARLAALNVPSPEQLSLINVAQTLSKHLQDKKSQEILDWIFPPGLDATREDPRPIEGTGHWLFELDAFKSWITGTEKIMWWRGQPGAGKTILTSIVAEYLESSIDDRILVVCIFCNYNNRSNQTTTNMVRNMLRQVLWKLRIIPDNIASFYEKYKGPSRQHSRPRHEEWSGLLATHLSGFSRAFFLIDALDEKDNTRDISFLDEIIRLHSLPGIRVLITSRYPPPIEKSALRGIKPMEIQAHSGDVTAYVNYRVTREELLQTLVDADPELRGNMRSSGNAEGRDVEKALETLPEGLGAMYRETERRIESQEENDILKLAEIQDALAVRPSSTGLDRRDHPFRTKIVSTCAGLVTIDEGSNVIRFVHYTAQEHFQEWSKGNFPNPHSNLATTCLTYLSFDAFDEGRCCNSKDLEARLQEYSFLLYSAQHWGIHARQGWNGEIHQQALDLLKSDWKRESLGEAMRDPDNWKFPRRNFTGLHLAAFFGLSEVAPALIDHGDHVETKDKEGYVALNYAASNGHEDMVSFPLKHGAKSTAHEDADEYDYKDPFRNLNTVLESASIRGDTRIVQRLLESSDDIKGDEWIYHRALRKAASAGHGKIQVVQSLVAKAIDANQGPRNQLALTEALCGASLRGHYEIAEWLIKIGAEVAGEVGHYGNALIAASLGGHDRVVEMLLSRGARLTAPKATDSDDFGLAYQYGHALIVALANGYTAVAKRLLESGADLTLWEEFTGHDCIVGQLLAKDADVNASGGDYDYPVSAAARFGHVSIVSQLLEKGANANAVGSHGFGFKTPLSAALFGGHDEIIRLLLEHGADARVEAAAYGTALYHFTFERGHRRIVHHALATISDWTDHTELLNYSLQAASAGGCDYSVQQLLSHGASINEIGPRGTALRLASANGHDGVVQRLIKHKVDATIRHTRDECELALAVAAANSHTRVVELLVTPADMSLMENDYRDALAYASAGGHEGVVRHLLMQSPFSTPHDKWTTALVLASKEGHTGVIQALLSSGVVNIDLCVDFKKYRARIHGNALQVASASGQHKTVQLLLEKGASVNTPGGRFGYALVAASYHGHAEIVQLLLKYKADANAHEEFGCALAAASSQGHQNIVEELMKHHALLDTHGGRYANALVAASAEGRYSTVRLLLAANAELISKQECFKNALILASAYGHDPIVRRLLEAGADANAQDKELGNALLAASAEGFTLAVKCLLQNGADVNAHVPGGYKTSKGDEYTTPLTAAAVKGHSQIVRLLLDHGANIHAESSNVSRFCRKAHGNALLAAAALGRLAVVELLLEKGADINAHSEYCLPFSTLVNHGSALHAASAGNYHHIIRLLLSKGANVNSEDVEGRTPLDIALAEEHDLAVELLLAGGAE</sequence>
<feature type="repeat" description="ANK" evidence="3">
    <location>
        <begin position="1202"/>
        <end position="1234"/>
    </location>
</feature>
<dbReference type="PROSITE" id="PS50088">
    <property type="entry name" value="ANK_REPEAT"/>
    <property type="match status" value="10"/>
</dbReference>
<feature type="repeat" description="ANK" evidence="3">
    <location>
        <begin position="927"/>
        <end position="959"/>
    </location>
</feature>
<keyword evidence="1" id="KW-0677">Repeat</keyword>
<feature type="repeat" description="ANK" evidence="3">
    <location>
        <begin position="1408"/>
        <end position="1440"/>
    </location>
</feature>
<dbReference type="InterPro" id="IPR056884">
    <property type="entry name" value="NPHP3-like_N"/>
</dbReference>
<comment type="caution">
    <text evidence="6">The sequence shown here is derived from an EMBL/GenBank/DDBJ whole genome shotgun (WGS) entry which is preliminary data.</text>
</comment>
<proteinExistence type="predicted"/>
<protein>
    <submittedName>
        <fullName evidence="6">Ankyrin repeat-containing domain protein</fullName>
    </submittedName>
</protein>
<dbReference type="InterPro" id="IPR027417">
    <property type="entry name" value="P-loop_NTPase"/>
</dbReference>
<dbReference type="GO" id="GO:0005737">
    <property type="term" value="C:cytoplasm"/>
    <property type="evidence" value="ECO:0007669"/>
    <property type="project" value="TreeGrafter"/>
</dbReference>
<dbReference type="SMART" id="SM00248">
    <property type="entry name" value="ANK"/>
    <property type="match status" value="23"/>
</dbReference>
<evidence type="ECO:0000313" key="7">
    <source>
        <dbReference type="Proteomes" id="UP001303473"/>
    </source>
</evidence>
<feature type="repeat" description="ANK" evidence="3">
    <location>
        <begin position="1524"/>
        <end position="1550"/>
    </location>
</feature>
<evidence type="ECO:0000256" key="1">
    <source>
        <dbReference type="ARBA" id="ARBA00022737"/>
    </source>
</evidence>
<keyword evidence="4" id="KW-0175">Coiled coil</keyword>
<evidence type="ECO:0000256" key="3">
    <source>
        <dbReference type="PROSITE-ProRule" id="PRU00023"/>
    </source>
</evidence>
<dbReference type="SUPFAM" id="SSF52540">
    <property type="entry name" value="P-loop containing nucleoside triphosphate hydrolases"/>
    <property type="match status" value="1"/>
</dbReference>
<evidence type="ECO:0000313" key="6">
    <source>
        <dbReference type="EMBL" id="KAK3936743.1"/>
    </source>
</evidence>
<dbReference type="InterPro" id="IPR007111">
    <property type="entry name" value="NACHT_NTPase"/>
</dbReference>
<dbReference type="PROSITE" id="PS50297">
    <property type="entry name" value="ANK_REP_REGION"/>
    <property type="match status" value="7"/>
</dbReference>
<feature type="coiled-coil region" evidence="4">
    <location>
        <begin position="154"/>
        <end position="181"/>
    </location>
</feature>
<feature type="repeat" description="ANK" evidence="3">
    <location>
        <begin position="1491"/>
        <end position="1523"/>
    </location>
</feature>
<dbReference type="Gene3D" id="3.40.50.1820">
    <property type="entry name" value="alpha/beta hydrolase"/>
    <property type="match status" value="1"/>
</dbReference>
<dbReference type="InterPro" id="IPR036770">
    <property type="entry name" value="Ankyrin_rpt-contain_sf"/>
</dbReference>
<dbReference type="InterPro" id="IPR002110">
    <property type="entry name" value="Ankyrin_rpt"/>
</dbReference>
<dbReference type="PANTHER" id="PTHR24198">
    <property type="entry name" value="ANKYRIN REPEAT AND PROTEIN KINASE DOMAIN-CONTAINING PROTEIN"/>
    <property type="match status" value="1"/>
</dbReference>
<evidence type="ECO:0000256" key="2">
    <source>
        <dbReference type="ARBA" id="ARBA00023043"/>
    </source>
</evidence>
<name>A0AAN6N2P4_9PEZI</name>
<feature type="repeat" description="ANK" evidence="3">
    <location>
        <begin position="680"/>
        <end position="712"/>
    </location>
</feature>
<feature type="domain" description="NACHT" evidence="5">
    <location>
        <begin position="251"/>
        <end position="395"/>
    </location>
</feature>
<evidence type="ECO:0000259" key="5">
    <source>
        <dbReference type="PROSITE" id="PS50837"/>
    </source>
</evidence>
<dbReference type="InterPro" id="IPR029058">
    <property type="entry name" value="AB_hydrolase_fold"/>
</dbReference>
<keyword evidence="2 3" id="KW-0040">ANK repeat</keyword>
<accession>A0AAN6N2P4</accession>